<proteinExistence type="predicted"/>
<accession>A0A9P6XLU2</accession>
<sequence length="93" mass="9756">MAALLSASRYSSGNGTSRLALAIQFLCRGLLGVRALAGRHAQQRMAHQHRIVRGARHDGGVAGVRGDLALGRIVVVEAVVVDVEVEGVLALHP</sequence>
<dbReference type="AlphaFoldDB" id="A0A9P6XLU2"/>
<dbReference type="EMBL" id="JAANIT010010471">
    <property type="protein sequence ID" value="KAG1524225.1"/>
    <property type="molecule type" value="Genomic_DNA"/>
</dbReference>
<dbReference type="Proteomes" id="UP000717996">
    <property type="component" value="Unassembled WGS sequence"/>
</dbReference>
<evidence type="ECO:0000313" key="2">
    <source>
        <dbReference type="Proteomes" id="UP000717996"/>
    </source>
</evidence>
<reference evidence="1" key="1">
    <citation type="journal article" date="2020" name="Microb. Genom.">
        <title>Genetic diversity of clinical and environmental Mucorales isolates obtained from an investigation of mucormycosis cases among solid organ transplant recipients.</title>
        <authorList>
            <person name="Nguyen M.H."/>
            <person name="Kaul D."/>
            <person name="Muto C."/>
            <person name="Cheng S.J."/>
            <person name="Richter R.A."/>
            <person name="Bruno V.M."/>
            <person name="Liu G."/>
            <person name="Beyhan S."/>
            <person name="Sundermann A.J."/>
            <person name="Mounaud S."/>
            <person name="Pasculle A.W."/>
            <person name="Nierman W.C."/>
            <person name="Driscoll E."/>
            <person name="Cumbie R."/>
            <person name="Clancy C.J."/>
            <person name="Dupont C.L."/>
        </authorList>
    </citation>
    <scope>NUCLEOTIDE SEQUENCE</scope>
    <source>
        <strain evidence="1">GL16</strain>
    </source>
</reference>
<organism evidence="1 2">
    <name type="scientific">Rhizopus oryzae</name>
    <name type="common">Mucormycosis agent</name>
    <name type="synonym">Rhizopus arrhizus var. delemar</name>
    <dbReference type="NCBI Taxonomy" id="64495"/>
    <lineage>
        <taxon>Eukaryota</taxon>
        <taxon>Fungi</taxon>
        <taxon>Fungi incertae sedis</taxon>
        <taxon>Mucoromycota</taxon>
        <taxon>Mucoromycotina</taxon>
        <taxon>Mucoromycetes</taxon>
        <taxon>Mucorales</taxon>
        <taxon>Mucorineae</taxon>
        <taxon>Rhizopodaceae</taxon>
        <taxon>Rhizopus</taxon>
    </lineage>
</organism>
<evidence type="ECO:0000313" key="1">
    <source>
        <dbReference type="EMBL" id="KAG1524225.1"/>
    </source>
</evidence>
<protein>
    <submittedName>
        <fullName evidence="1">Uncharacterized protein</fullName>
    </submittedName>
</protein>
<name>A0A9P6XLU2_RHIOR</name>
<comment type="caution">
    <text evidence="1">The sequence shown here is derived from an EMBL/GenBank/DDBJ whole genome shotgun (WGS) entry which is preliminary data.</text>
</comment>
<gene>
    <name evidence="1" type="ORF">G6F51_014447</name>
</gene>